<dbReference type="AlphaFoldDB" id="A0AAQ3MWZ7"/>
<organism evidence="1 2">
    <name type="scientific">Vigna mungo</name>
    <name type="common">Black gram</name>
    <name type="synonym">Phaseolus mungo</name>
    <dbReference type="NCBI Taxonomy" id="3915"/>
    <lineage>
        <taxon>Eukaryota</taxon>
        <taxon>Viridiplantae</taxon>
        <taxon>Streptophyta</taxon>
        <taxon>Embryophyta</taxon>
        <taxon>Tracheophyta</taxon>
        <taxon>Spermatophyta</taxon>
        <taxon>Magnoliopsida</taxon>
        <taxon>eudicotyledons</taxon>
        <taxon>Gunneridae</taxon>
        <taxon>Pentapetalae</taxon>
        <taxon>rosids</taxon>
        <taxon>fabids</taxon>
        <taxon>Fabales</taxon>
        <taxon>Fabaceae</taxon>
        <taxon>Papilionoideae</taxon>
        <taxon>50 kb inversion clade</taxon>
        <taxon>NPAAA clade</taxon>
        <taxon>indigoferoid/millettioid clade</taxon>
        <taxon>Phaseoleae</taxon>
        <taxon>Vigna</taxon>
    </lineage>
</organism>
<keyword evidence="2" id="KW-1185">Reference proteome</keyword>
<protein>
    <submittedName>
        <fullName evidence="1">Uncharacterized protein</fullName>
    </submittedName>
</protein>
<feature type="non-terminal residue" evidence="1">
    <location>
        <position position="1"/>
    </location>
</feature>
<evidence type="ECO:0000313" key="1">
    <source>
        <dbReference type="EMBL" id="WVY98249.1"/>
    </source>
</evidence>
<sequence length="163" mass="18948">NSLIINIFHHHNNSRTTLFINQFITNHTTSSFHITRQNRTSFPHHTAERFVTTESSSSRITRPKTSSLLNHHLPASHDRKSHHYQIVIFPHHTAEEIHYCYKLTIPVTFKVNCCQQYPLGNTRKWSLKPLYFVRCLSLTRIVQPNPAVTPQHVAISRTLSSCK</sequence>
<reference evidence="1 2" key="1">
    <citation type="journal article" date="2023" name="Life. Sci Alliance">
        <title>Evolutionary insights into 3D genome organization and epigenetic landscape of Vigna mungo.</title>
        <authorList>
            <person name="Junaid A."/>
            <person name="Singh B."/>
            <person name="Bhatia S."/>
        </authorList>
    </citation>
    <scope>NUCLEOTIDE SEQUENCE [LARGE SCALE GENOMIC DNA]</scope>
    <source>
        <strain evidence="1">Urdbean</strain>
    </source>
</reference>
<accession>A0AAQ3MWZ7</accession>
<proteinExistence type="predicted"/>
<name>A0AAQ3MWZ7_VIGMU</name>
<gene>
    <name evidence="1" type="ORF">V8G54_030400</name>
</gene>
<dbReference type="EMBL" id="CP144692">
    <property type="protein sequence ID" value="WVY98249.1"/>
    <property type="molecule type" value="Genomic_DNA"/>
</dbReference>
<evidence type="ECO:0000313" key="2">
    <source>
        <dbReference type="Proteomes" id="UP001374535"/>
    </source>
</evidence>
<dbReference type="Proteomes" id="UP001374535">
    <property type="component" value="Chromosome 9"/>
</dbReference>